<dbReference type="Proteomes" id="UP001066276">
    <property type="component" value="Chromosome 8"/>
</dbReference>
<evidence type="ECO:0000313" key="2">
    <source>
        <dbReference type="EMBL" id="KAJ1114845.1"/>
    </source>
</evidence>
<comment type="caution">
    <text evidence="2">The sequence shown here is derived from an EMBL/GenBank/DDBJ whole genome shotgun (WGS) entry which is preliminary data.</text>
</comment>
<feature type="compositionally biased region" description="Basic and acidic residues" evidence="1">
    <location>
        <begin position="42"/>
        <end position="56"/>
    </location>
</feature>
<reference evidence="2" key="1">
    <citation type="journal article" date="2022" name="bioRxiv">
        <title>Sequencing and chromosome-scale assembly of the giantPleurodeles waltlgenome.</title>
        <authorList>
            <person name="Brown T."/>
            <person name="Elewa A."/>
            <person name="Iarovenko S."/>
            <person name="Subramanian E."/>
            <person name="Araus A.J."/>
            <person name="Petzold A."/>
            <person name="Susuki M."/>
            <person name="Suzuki K.-i.T."/>
            <person name="Hayashi T."/>
            <person name="Toyoda A."/>
            <person name="Oliveira C."/>
            <person name="Osipova E."/>
            <person name="Leigh N.D."/>
            <person name="Simon A."/>
            <person name="Yun M.H."/>
        </authorList>
    </citation>
    <scope>NUCLEOTIDE SEQUENCE</scope>
    <source>
        <strain evidence="2">20211129_DDA</strain>
        <tissue evidence="2">Liver</tissue>
    </source>
</reference>
<evidence type="ECO:0000313" key="3">
    <source>
        <dbReference type="Proteomes" id="UP001066276"/>
    </source>
</evidence>
<proteinExistence type="predicted"/>
<dbReference type="EMBL" id="JANPWB010000012">
    <property type="protein sequence ID" value="KAJ1114845.1"/>
    <property type="molecule type" value="Genomic_DNA"/>
</dbReference>
<gene>
    <name evidence="2" type="ORF">NDU88_003075</name>
</gene>
<keyword evidence="3" id="KW-1185">Reference proteome</keyword>
<protein>
    <submittedName>
        <fullName evidence="2">Uncharacterized protein</fullName>
    </submittedName>
</protein>
<organism evidence="2 3">
    <name type="scientific">Pleurodeles waltl</name>
    <name type="common">Iberian ribbed newt</name>
    <dbReference type="NCBI Taxonomy" id="8319"/>
    <lineage>
        <taxon>Eukaryota</taxon>
        <taxon>Metazoa</taxon>
        <taxon>Chordata</taxon>
        <taxon>Craniata</taxon>
        <taxon>Vertebrata</taxon>
        <taxon>Euteleostomi</taxon>
        <taxon>Amphibia</taxon>
        <taxon>Batrachia</taxon>
        <taxon>Caudata</taxon>
        <taxon>Salamandroidea</taxon>
        <taxon>Salamandridae</taxon>
        <taxon>Pleurodelinae</taxon>
        <taxon>Pleurodeles</taxon>
    </lineage>
</organism>
<feature type="compositionally biased region" description="Basic and acidic residues" evidence="1">
    <location>
        <begin position="118"/>
        <end position="131"/>
    </location>
</feature>
<accession>A0AAV7NPX1</accession>
<name>A0AAV7NPX1_PLEWA</name>
<dbReference type="AlphaFoldDB" id="A0AAV7NPX1"/>
<sequence>MLAAVGMATRDGHGSSRHTPWLASDEERARVGVRHAVGSAERFPRRHDAEDAEVKRFPGRRGRGCQAVPKTPRTRKSSGFQDAEDAEVKRFPRRRGRGSQAVSRMPRTRVSSGFQDAEDVKVSMRRPDEAE</sequence>
<feature type="region of interest" description="Disordered" evidence="1">
    <location>
        <begin position="40"/>
        <end position="131"/>
    </location>
</feature>
<feature type="region of interest" description="Disordered" evidence="1">
    <location>
        <begin position="1"/>
        <end position="26"/>
    </location>
</feature>
<evidence type="ECO:0000256" key="1">
    <source>
        <dbReference type="SAM" id="MobiDB-lite"/>
    </source>
</evidence>